<dbReference type="GO" id="GO:0005737">
    <property type="term" value="C:cytoplasm"/>
    <property type="evidence" value="ECO:0007669"/>
    <property type="project" value="TreeGrafter"/>
</dbReference>
<keyword evidence="5" id="KW-0663">Pyridoxal phosphate</keyword>
<comment type="caution">
    <text evidence="7">The sequence shown here is derived from an EMBL/GenBank/DDBJ whole genome shotgun (WGS) entry which is preliminary data.</text>
</comment>
<proteinExistence type="inferred from homology"/>
<dbReference type="InterPro" id="IPR004839">
    <property type="entry name" value="Aminotransferase_I/II_large"/>
</dbReference>
<dbReference type="Proteomes" id="UP001319080">
    <property type="component" value="Unassembled WGS sequence"/>
</dbReference>
<accession>A0AAP2GS01</accession>
<evidence type="ECO:0000256" key="5">
    <source>
        <dbReference type="ARBA" id="ARBA00022898"/>
    </source>
</evidence>
<protein>
    <submittedName>
        <fullName evidence="7">Aminotransferase class I/II-fold pyridoxal phosphate-dependent enzyme</fullName>
    </submittedName>
</protein>
<keyword evidence="8" id="KW-1185">Reference proteome</keyword>
<evidence type="ECO:0000256" key="1">
    <source>
        <dbReference type="ARBA" id="ARBA00001933"/>
    </source>
</evidence>
<dbReference type="InterPro" id="IPR015421">
    <property type="entry name" value="PyrdxlP-dep_Trfase_major"/>
</dbReference>
<evidence type="ECO:0000256" key="3">
    <source>
        <dbReference type="ARBA" id="ARBA00022576"/>
    </source>
</evidence>
<dbReference type="EMBL" id="JAHESE010000001">
    <property type="protein sequence ID" value="MBT1706693.1"/>
    <property type="molecule type" value="Genomic_DNA"/>
</dbReference>
<dbReference type="AlphaFoldDB" id="A0AAP2GS01"/>
<dbReference type="RefSeq" id="WP_254082286.1">
    <property type="nucleotide sequence ID" value="NZ_JAHESE010000001.1"/>
</dbReference>
<dbReference type="Pfam" id="PF00155">
    <property type="entry name" value="Aminotran_1_2"/>
    <property type="match status" value="1"/>
</dbReference>
<organism evidence="7 8">
    <name type="scientific">Dawidia cretensis</name>
    <dbReference type="NCBI Taxonomy" id="2782350"/>
    <lineage>
        <taxon>Bacteria</taxon>
        <taxon>Pseudomonadati</taxon>
        <taxon>Bacteroidota</taxon>
        <taxon>Cytophagia</taxon>
        <taxon>Cytophagales</taxon>
        <taxon>Chryseotaleaceae</taxon>
        <taxon>Dawidia</taxon>
    </lineage>
</organism>
<name>A0AAP2GS01_9BACT</name>
<reference evidence="7 8" key="1">
    <citation type="submission" date="2021-05" db="EMBL/GenBank/DDBJ databases">
        <title>A Polyphasic approach of four new species of the genus Ohtaekwangia: Ohtaekwangia histidinii sp. nov., Ohtaekwangia cretensis sp. nov., Ohtaekwangia indiensis sp. nov., Ohtaekwangia reichenbachii sp. nov. from diverse environment.</title>
        <authorList>
            <person name="Octaviana S."/>
        </authorList>
    </citation>
    <scope>NUCLEOTIDE SEQUENCE [LARGE SCALE GENOMIC DNA]</scope>
    <source>
        <strain evidence="7 8">PWU5</strain>
    </source>
</reference>
<comment type="cofactor">
    <cofactor evidence="1">
        <name>pyridoxal 5'-phosphate</name>
        <dbReference type="ChEBI" id="CHEBI:597326"/>
    </cofactor>
</comment>
<gene>
    <name evidence="7" type="ORF">KK062_00585</name>
</gene>
<keyword evidence="4" id="KW-0808">Transferase</keyword>
<dbReference type="GO" id="GO:0016212">
    <property type="term" value="F:kynurenine-oxoglutarate transaminase activity"/>
    <property type="evidence" value="ECO:0007669"/>
    <property type="project" value="TreeGrafter"/>
</dbReference>
<dbReference type="Gene3D" id="3.90.1150.10">
    <property type="entry name" value="Aspartate Aminotransferase, domain 1"/>
    <property type="match status" value="1"/>
</dbReference>
<dbReference type="FunFam" id="3.40.640.10:FF:000033">
    <property type="entry name" value="Aspartate aminotransferase"/>
    <property type="match status" value="1"/>
</dbReference>
<dbReference type="CDD" id="cd00609">
    <property type="entry name" value="AAT_like"/>
    <property type="match status" value="1"/>
</dbReference>
<dbReference type="GO" id="GO:0030170">
    <property type="term" value="F:pyridoxal phosphate binding"/>
    <property type="evidence" value="ECO:0007669"/>
    <property type="project" value="InterPro"/>
</dbReference>
<dbReference type="PANTHER" id="PTHR43807:SF20">
    <property type="entry name" value="FI04487P"/>
    <property type="match status" value="1"/>
</dbReference>
<evidence type="ECO:0000256" key="2">
    <source>
        <dbReference type="ARBA" id="ARBA00007441"/>
    </source>
</evidence>
<dbReference type="InterPro" id="IPR015424">
    <property type="entry name" value="PyrdxlP-dep_Trfase"/>
</dbReference>
<dbReference type="Gene3D" id="3.40.640.10">
    <property type="entry name" value="Type I PLP-dependent aspartate aminotransferase-like (Major domain)"/>
    <property type="match status" value="1"/>
</dbReference>
<evidence type="ECO:0000313" key="8">
    <source>
        <dbReference type="Proteomes" id="UP001319080"/>
    </source>
</evidence>
<dbReference type="NCBIfam" id="NF006569">
    <property type="entry name" value="PRK09082.1"/>
    <property type="match status" value="1"/>
</dbReference>
<dbReference type="InterPro" id="IPR051326">
    <property type="entry name" value="Kynurenine-oxoglutarate_AT"/>
</dbReference>
<evidence type="ECO:0000259" key="6">
    <source>
        <dbReference type="Pfam" id="PF00155"/>
    </source>
</evidence>
<keyword evidence="3 7" id="KW-0032">Aminotransferase</keyword>
<dbReference type="SUPFAM" id="SSF53383">
    <property type="entry name" value="PLP-dependent transferases"/>
    <property type="match status" value="1"/>
</dbReference>
<feature type="domain" description="Aminotransferase class I/classII large" evidence="6">
    <location>
        <begin position="29"/>
        <end position="377"/>
    </location>
</feature>
<sequence length="381" mass="42949">MSTIPSRLPDVGTSIFSVMSKMALEHGAINLSQGFPDFAIDETIVHLVHRYMLEGHNQYAPMPGTPALRQIIAQVIRETYDHTVDPETEITITPGATEAIFAAIAAFVGPGDEVILFDPAYDSYDPAIRLNGGIPVHLSLQYPTFTIDWDIVRTRITPRTRMIMINTPHNPCGVTLSKEALRTLETLAEQHNLLILSDEVYERLIFDGQQHQSVLRYPALAARSLAVFSFGKTFHATGWKVGYVVAPTPLMHEVRKAHQFIAFSVNTPVQLALAEYMQVPDRYLSLAAFYQQKRDFFLEHLRGSSFEPVACKGSYFQLLSYKNISHQPDTAMAEELTKKFKVAAIPVSVFYQDRTDNHLLRFCFAKKEETLSKACEILRKI</sequence>
<dbReference type="PANTHER" id="PTHR43807">
    <property type="entry name" value="FI04487P"/>
    <property type="match status" value="1"/>
</dbReference>
<evidence type="ECO:0000313" key="7">
    <source>
        <dbReference type="EMBL" id="MBT1706693.1"/>
    </source>
</evidence>
<comment type="similarity">
    <text evidence="2">Belongs to the class-I pyridoxal-phosphate-dependent aminotransferase family.</text>
</comment>
<dbReference type="InterPro" id="IPR015422">
    <property type="entry name" value="PyrdxlP-dep_Trfase_small"/>
</dbReference>
<evidence type="ECO:0000256" key="4">
    <source>
        <dbReference type="ARBA" id="ARBA00022679"/>
    </source>
</evidence>